<evidence type="ECO:0000313" key="5">
    <source>
        <dbReference type="Proteomes" id="UP000181897"/>
    </source>
</evidence>
<keyword evidence="2" id="KW-0812">Transmembrane</keyword>
<evidence type="ECO:0000256" key="1">
    <source>
        <dbReference type="SAM" id="MobiDB-lite"/>
    </source>
</evidence>
<dbReference type="PANTHER" id="PTHR37461:SF1">
    <property type="entry name" value="ANTI-SIGMA-K FACTOR RSKA"/>
    <property type="match status" value="1"/>
</dbReference>
<gene>
    <name evidence="4" type="ORF">BOO69_13160</name>
</gene>
<feature type="region of interest" description="Disordered" evidence="1">
    <location>
        <begin position="1"/>
        <end position="28"/>
    </location>
</feature>
<feature type="transmembrane region" description="Helical" evidence="2">
    <location>
        <begin position="106"/>
        <end position="127"/>
    </location>
</feature>
<dbReference type="GO" id="GO:0006417">
    <property type="term" value="P:regulation of translation"/>
    <property type="evidence" value="ECO:0007669"/>
    <property type="project" value="TreeGrafter"/>
</dbReference>
<dbReference type="GO" id="GO:0005886">
    <property type="term" value="C:plasma membrane"/>
    <property type="evidence" value="ECO:0007669"/>
    <property type="project" value="InterPro"/>
</dbReference>
<dbReference type="KEGG" id="suam:BOO69_13160"/>
<organism evidence="4 5">
    <name type="scientific">Sulfitobacter alexandrii</name>
    <dbReference type="NCBI Taxonomy" id="1917485"/>
    <lineage>
        <taxon>Bacteria</taxon>
        <taxon>Pseudomonadati</taxon>
        <taxon>Pseudomonadota</taxon>
        <taxon>Alphaproteobacteria</taxon>
        <taxon>Rhodobacterales</taxon>
        <taxon>Roseobacteraceae</taxon>
        <taxon>Sulfitobacter</taxon>
    </lineage>
</organism>
<name>A0A1J0WIU5_9RHOB</name>
<evidence type="ECO:0000313" key="4">
    <source>
        <dbReference type="EMBL" id="APE44241.1"/>
    </source>
</evidence>
<dbReference type="STRING" id="1917485.BOO69_13160"/>
<dbReference type="AlphaFoldDB" id="A0A1J0WIU5"/>
<sequence length="245" mass="26243">MAAAGPHRAQGVHEPVTDQRPPTPEEENEFLAAEYALGLSEDENLTTARERARRDPGFAAMVSAWHERFVAMTDSIAPVEPPARIRTSLRKTLFPEARVPFMQRLWVWKGISFAALAVVAFLAMPMLRPDAPTVAGPIYGTQLTGDVDDLQVYAVLDPSRGGIAVTRTAGPIPEGRVLELWALLPDAAPVSLGLVPEDTSHLRLPPEIAAQIDQLTLAISDEPPGGAPEGVPTGQIRATGVVGEI</sequence>
<dbReference type="InterPro" id="IPR018764">
    <property type="entry name" value="RskA_C"/>
</dbReference>
<feature type="domain" description="Anti-sigma K factor RskA C-terminal" evidence="3">
    <location>
        <begin position="114"/>
        <end position="236"/>
    </location>
</feature>
<protein>
    <recommendedName>
        <fullName evidence="3">Anti-sigma K factor RskA C-terminal domain-containing protein</fullName>
    </recommendedName>
</protein>
<evidence type="ECO:0000259" key="3">
    <source>
        <dbReference type="Pfam" id="PF10099"/>
    </source>
</evidence>
<evidence type="ECO:0000256" key="2">
    <source>
        <dbReference type="SAM" id="Phobius"/>
    </source>
</evidence>
<dbReference type="OrthoDB" id="9816387at2"/>
<proteinExistence type="predicted"/>
<dbReference type="InterPro" id="IPR051474">
    <property type="entry name" value="Anti-sigma-K/W_factor"/>
</dbReference>
<dbReference type="GO" id="GO:0016989">
    <property type="term" value="F:sigma factor antagonist activity"/>
    <property type="evidence" value="ECO:0007669"/>
    <property type="project" value="TreeGrafter"/>
</dbReference>
<keyword evidence="5" id="KW-1185">Reference proteome</keyword>
<keyword evidence="2" id="KW-1133">Transmembrane helix</keyword>
<dbReference type="EMBL" id="CP018076">
    <property type="protein sequence ID" value="APE44241.1"/>
    <property type="molecule type" value="Genomic_DNA"/>
</dbReference>
<dbReference type="PANTHER" id="PTHR37461">
    <property type="entry name" value="ANTI-SIGMA-K FACTOR RSKA"/>
    <property type="match status" value="1"/>
</dbReference>
<dbReference type="Proteomes" id="UP000181897">
    <property type="component" value="Chromosome"/>
</dbReference>
<keyword evidence="2" id="KW-0472">Membrane</keyword>
<reference evidence="4 5" key="1">
    <citation type="submission" date="2016-11" db="EMBL/GenBank/DDBJ databases">
        <title>Complete genome sequence of Sulfitobacter sp. AM1-D1, a toxic bacteria associated with marine dinoflagellate Alexandrium minutum in East China Sea.</title>
        <authorList>
            <person name="Yang Q."/>
            <person name="Zhang X."/>
            <person name="Tian X."/>
        </authorList>
    </citation>
    <scope>NUCLEOTIDE SEQUENCE [LARGE SCALE GENOMIC DNA]</scope>
    <source>
        <strain evidence="4 5">AM1-D1</strain>
    </source>
</reference>
<accession>A0A1J0WIU5</accession>
<dbReference type="Pfam" id="PF10099">
    <property type="entry name" value="RskA_C"/>
    <property type="match status" value="1"/>
</dbReference>